<feature type="compositionally biased region" description="Polar residues" evidence="1">
    <location>
        <begin position="133"/>
        <end position="142"/>
    </location>
</feature>
<feature type="compositionally biased region" description="Polar residues" evidence="1">
    <location>
        <begin position="56"/>
        <end position="66"/>
    </location>
</feature>
<feature type="region of interest" description="Disordered" evidence="1">
    <location>
        <begin position="117"/>
        <end position="158"/>
    </location>
</feature>
<dbReference type="AlphaFoldDB" id="A0A6G2CP30"/>
<feature type="compositionally biased region" description="Acidic residues" evidence="1">
    <location>
        <begin position="1120"/>
        <end position="1129"/>
    </location>
</feature>
<dbReference type="Gene3D" id="2.60.40.1120">
    <property type="entry name" value="Carboxypeptidase-like, regulatory domain"/>
    <property type="match status" value="2"/>
</dbReference>
<reference evidence="3" key="1">
    <citation type="journal article" date="2019" name="Nat. Med.">
        <title>A library of human gut bacterial isolates paired with longitudinal multiomics data enables mechanistic microbiome research.</title>
        <authorList>
            <person name="Poyet M."/>
            <person name="Groussin M."/>
            <person name="Gibbons S.M."/>
            <person name="Avila-Pacheco J."/>
            <person name="Jiang X."/>
            <person name="Kearney S.M."/>
            <person name="Perrotta A.R."/>
            <person name="Berdy B."/>
            <person name="Zhao S."/>
            <person name="Lieberman T.D."/>
            <person name="Swanson P.K."/>
            <person name="Smith M."/>
            <person name="Roesemann S."/>
            <person name="Alexander J.E."/>
            <person name="Rich S.A."/>
            <person name="Livny J."/>
            <person name="Vlamakis H."/>
            <person name="Clish C."/>
            <person name="Bullock K."/>
            <person name="Deik A."/>
            <person name="Scott J."/>
            <person name="Pierce K.A."/>
            <person name="Xavier R.J."/>
            <person name="Alm E.J."/>
        </authorList>
    </citation>
    <scope>NUCLEOTIDE SEQUENCE</scope>
    <source>
        <strain evidence="3">BIOML-A179</strain>
    </source>
</reference>
<keyword evidence="2" id="KW-0812">Transmembrane</keyword>
<dbReference type="InterPro" id="IPR008969">
    <property type="entry name" value="CarboxyPept-like_regulatory"/>
</dbReference>
<dbReference type="Pfam" id="PF13620">
    <property type="entry name" value="CarboxypepD_reg"/>
    <property type="match status" value="1"/>
</dbReference>
<gene>
    <name evidence="3" type="ORF">GMA64_09080</name>
</gene>
<name>A0A6G2CP30_9FIRM</name>
<dbReference type="SUPFAM" id="SSF49464">
    <property type="entry name" value="Carboxypeptidase regulatory domain-like"/>
    <property type="match status" value="2"/>
</dbReference>
<feature type="transmembrane region" description="Helical" evidence="2">
    <location>
        <begin position="20"/>
        <end position="40"/>
    </location>
</feature>
<comment type="caution">
    <text evidence="3">The sequence shown here is derived from an EMBL/GenBank/DDBJ whole genome shotgun (WGS) entry which is preliminary data.</text>
</comment>
<keyword evidence="2" id="KW-1133">Transmembrane helix</keyword>
<feature type="region of interest" description="Disordered" evidence="1">
    <location>
        <begin position="56"/>
        <end position="99"/>
    </location>
</feature>
<evidence type="ECO:0000313" key="3">
    <source>
        <dbReference type="EMBL" id="MTL94677.1"/>
    </source>
</evidence>
<sequence length="1156" mass="127453">MGGLVFMHQKLKRLFTKRNIIILSILIALGLVTGVTTHYVDKNGSNDVEINLVESTESLSSNSGEQETSEVIEEKPQETDEVESETQNDEKESGVNANQVITISRPQFSYFNRPLTENQIQNPTTTTPPASNDGETSNSSPVSKPEQKPDSSPDQGMTSVDVSLTLFLSEYQILDNDVVQVTVGNEQTFNAQTSEKGFLKLQLPFNSTTHLMHSSIESIITVNANGEVSVENIKGESMIGFMERSEAGEVKYRENITNFPTEFIDNIELLDLESGQFIYNGALELETNEILVIPAFDQYVSGVAIKIVSVNVEGGKTTAVIVQPELKEVYRSIDIEVEPKLEDGVVTLAEGVELSEPITYTSERITVKESITVKTKKLSLFNKKVDFQAAVTTTIENALKIKIDFDWLETDIKNLKYELKVDQKVKLSLEYKNIKNFEKLCPNKKCEKEIMEISIPTPVAGISIDIPVNLKFELSGTLSSTAEFGWKLNFGMQYTDRNGLKSLVDKDDIFKLDGNFTLAKLSGSVKVGPAPSFMLAALRMDLVGMEIGAGLKATADLNVDLDSDDPVCLPYSVSAYASLGLKSELIKKKYLDKIELEKNIPLYNGKIGFCGQPPKLEVSPKSIVMVPGEEVHLMIMSGNEEVTFDAKYESKDPSKLSVNSDGVLTAKEAGAGDTVIVTASYKKNGLVGQVDIPIVIKDLTEKGILKGKIIDAVSEQPVDDAKITLYTESGSYLNKYYTDESGYYRLILEPGIYLVSIEKAGYLKETGRVIITVNGTTTYQPTLNLISELDSGDGSVRGKVTHAITDYPLSKVKLDIYKGFNSDGGDLVKTIYTDELGEYTTVLPAGNYTAMVSKEGFVTTTMNILSIGNKIKVQPALSLSPDGLAVNDLRIVLNWGSSPSDLDSHLIGKTSLESNSYFHVYYRSKNYSGENQSAMLDRDDTSSYGPETITLRNLNSEGHYVYAIHDYSNKGNLQNQNLALSGATVHVYSGTHLLSSFSVPEDGVGNVWKVFEVIDGEIVPLNEVTSISNWHNYQSYLPNRMANLLSIEPVSDELLLTDEKDPSQLEEFKPETELPESEVEQPEADVSESEVEQPETDVPESEVEQPETDVPESEVGQPETDSEELEQDTLGEMPHDGSYQLIEADLKELKILIEDE</sequence>
<evidence type="ECO:0000256" key="2">
    <source>
        <dbReference type="SAM" id="Phobius"/>
    </source>
</evidence>
<evidence type="ECO:0000256" key="1">
    <source>
        <dbReference type="SAM" id="MobiDB-lite"/>
    </source>
</evidence>
<organism evidence="3">
    <name type="scientific">Turicibacter sanguinis</name>
    <dbReference type="NCBI Taxonomy" id="154288"/>
    <lineage>
        <taxon>Bacteria</taxon>
        <taxon>Bacillati</taxon>
        <taxon>Bacillota</taxon>
        <taxon>Erysipelotrichia</taxon>
        <taxon>Erysipelotrichales</taxon>
        <taxon>Turicibacteraceae</taxon>
        <taxon>Turicibacter</taxon>
    </lineage>
</organism>
<accession>A0A6G2CP30</accession>
<feature type="compositionally biased region" description="Acidic residues" evidence="1">
    <location>
        <begin position="1073"/>
        <end position="1112"/>
    </location>
</feature>
<proteinExistence type="predicted"/>
<dbReference type="EMBL" id="WMQV01000020">
    <property type="protein sequence ID" value="MTL94677.1"/>
    <property type="molecule type" value="Genomic_DNA"/>
</dbReference>
<protein>
    <submittedName>
        <fullName evidence="3">Uncharacterized protein</fullName>
    </submittedName>
</protein>
<keyword evidence="2" id="KW-0472">Membrane</keyword>
<feature type="region of interest" description="Disordered" evidence="1">
    <location>
        <begin position="1064"/>
        <end position="1138"/>
    </location>
</feature>